<dbReference type="Proteomes" id="UP000824120">
    <property type="component" value="Chromosome 5"/>
</dbReference>
<reference evidence="3 4" key="1">
    <citation type="submission" date="2020-09" db="EMBL/GenBank/DDBJ databases">
        <title>De no assembly of potato wild relative species, Solanum commersonii.</title>
        <authorList>
            <person name="Cho K."/>
        </authorList>
    </citation>
    <scope>NUCLEOTIDE SEQUENCE [LARGE SCALE GENOMIC DNA]</scope>
    <source>
        <strain evidence="3">LZ3.2</strain>
        <tissue evidence="3">Leaf</tissue>
    </source>
</reference>
<protein>
    <submittedName>
        <fullName evidence="3">Uncharacterized protein</fullName>
    </submittedName>
</protein>
<dbReference type="SUPFAM" id="SSF50978">
    <property type="entry name" value="WD40 repeat-like"/>
    <property type="match status" value="1"/>
</dbReference>
<dbReference type="PANTHER" id="PTHR10971">
    <property type="entry name" value="MRNA EXPORT FACTOR AND BUB3"/>
    <property type="match status" value="1"/>
</dbReference>
<evidence type="ECO:0000256" key="2">
    <source>
        <dbReference type="ARBA" id="ARBA00022737"/>
    </source>
</evidence>
<gene>
    <name evidence="3" type="ORF">H5410_025004</name>
</gene>
<organism evidence="3 4">
    <name type="scientific">Solanum commersonii</name>
    <name type="common">Commerson's wild potato</name>
    <name type="synonym">Commerson's nightshade</name>
    <dbReference type="NCBI Taxonomy" id="4109"/>
    <lineage>
        <taxon>Eukaryota</taxon>
        <taxon>Viridiplantae</taxon>
        <taxon>Streptophyta</taxon>
        <taxon>Embryophyta</taxon>
        <taxon>Tracheophyta</taxon>
        <taxon>Spermatophyta</taxon>
        <taxon>Magnoliopsida</taxon>
        <taxon>eudicotyledons</taxon>
        <taxon>Gunneridae</taxon>
        <taxon>Pentapetalae</taxon>
        <taxon>asterids</taxon>
        <taxon>lamiids</taxon>
        <taxon>Solanales</taxon>
        <taxon>Solanaceae</taxon>
        <taxon>Solanoideae</taxon>
        <taxon>Solaneae</taxon>
        <taxon>Solanum</taxon>
    </lineage>
</organism>
<dbReference type="InterPro" id="IPR015943">
    <property type="entry name" value="WD40/YVTN_repeat-like_dom_sf"/>
</dbReference>
<comment type="caution">
    <text evidence="3">The sequence shown here is derived from an EMBL/GenBank/DDBJ whole genome shotgun (WGS) entry which is preliminary data.</text>
</comment>
<dbReference type="AlphaFoldDB" id="A0A9J5YUQ6"/>
<keyword evidence="2" id="KW-0677">Repeat</keyword>
<dbReference type="EMBL" id="JACXVP010000005">
    <property type="protein sequence ID" value="KAG5603512.1"/>
    <property type="molecule type" value="Genomic_DNA"/>
</dbReference>
<evidence type="ECO:0000313" key="3">
    <source>
        <dbReference type="EMBL" id="KAG5603512.1"/>
    </source>
</evidence>
<dbReference type="InterPro" id="IPR036322">
    <property type="entry name" value="WD40_repeat_dom_sf"/>
</dbReference>
<evidence type="ECO:0000256" key="1">
    <source>
        <dbReference type="ARBA" id="ARBA00022574"/>
    </source>
</evidence>
<name>A0A9J5YUQ6_SOLCO</name>
<sequence length="106" mass="11911">MNTFSLNLADPIRDAISRIRFAPHSNNLLISSWDSSLRLYDVDSSKLRMEAPGEAELLDCCFENERVCFSAASDGSVNRFLLLDCCSTWVDSLVKCYFINSPATLH</sequence>
<proteinExistence type="predicted"/>
<keyword evidence="4" id="KW-1185">Reference proteome</keyword>
<dbReference type="OrthoDB" id="10262475at2759"/>
<dbReference type="Gene3D" id="2.130.10.10">
    <property type="entry name" value="YVTN repeat-like/Quinoprotein amine dehydrogenase"/>
    <property type="match status" value="1"/>
</dbReference>
<keyword evidence="1" id="KW-0853">WD repeat</keyword>
<evidence type="ECO:0000313" key="4">
    <source>
        <dbReference type="Proteomes" id="UP000824120"/>
    </source>
</evidence>
<accession>A0A9J5YUQ6</accession>